<dbReference type="EMBL" id="CP003001">
    <property type="protein sequence ID" value="AEM72956.1"/>
    <property type="molecule type" value="Genomic_DNA"/>
</dbReference>
<dbReference type="AlphaFoldDB" id="G2PX01"/>
<dbReference type="RefSeq" id="WP_014041924.1">
    <property type="nucleotide sequence ID" value="NC_015949.1"/>
</dbReference>
<accession>G2PX01</accession>
<reference evidence="1 2" key="1">
    <citation type="submission" date="2011-08" db="EMBL/GenBank/DDBJ databases">
        <title>Complete sequence of Caldicellulosiruptor lactoaceticus 6A.</title>
        <authorList>
            <consortium name="US DOE Joint Genome Institute"/>
            <person name="Lucas S."/>
            <person name="Han J."/>
            <person name="Lapidus A."/>
            <person name="Cheng J.-F."/>
            <person name="Goodwin L."/>
            <person name="Pitluck S."/>
            <person name="Peters L."/>
            <person name="Davenport K."/>
            <person name="Detter J.C."/>
            <person name="Han C."/>
            <person name="Tapia R."/>
            <person name="Land M."/>
            <person name="Hauser L."/>
            <person name="Kyrpides N."/>
            <person name="Ivanova N."/>
            <person name="Ovchinnikova G."/>
            <person name="Pagani I."/>
            <person name="Blumer-Schuette S.E."/>
            <person name="Kelly R.M."/>
            <person name="Woyke T."/>
        </authorList>
    </citation>
    <scope>NUCLEOTIDE SEQUENCE [LARGE SCALE GENOMIC DNA]</scope>
    <source>
        <strain evidence="1 2">6A</strain>
    </source>
</reference>
<name>G2PX01_9FIRM</name>
<protein>
    <submittedName>
        <fullName evidence="1">Uncharacterized protein</fullName>
    </submittedName>
</protein>
<dbReference type="HOGENOM" id="CLU_2300597_0_0_9"/>
<evidence type="ECO:0000313" key="1">
    <source>
        <dbReference type="EMBL" id="AEM72956.1"/>
    </source>
</evidence>
<evidence type="ECO:0000313" key="2">
    <source>
        <dbReference type="Proteomes" id="UP000009257"/>
    </source>
</evidence>
<organism evidence="1 2">
    <name type="scientific">Caldicellulosiruptor acetigenus 6A</name>
    <dbReference type="NCBI Taxonomy" id="632516"/>
    <lineage>
        <taxon>Bacteria</taxon>
        <taxon>Bacillati</taxon>
        <taxon>Bacillota</taxon>
        <taxon>Bacillota incertae sedis</taxon>
        <taxon>Caldicellulosiruptorales</taxon>
        <taxon>Caldicellulosiruptoraceae</taxon>
        <taxon>Caldicellulosiruptor</taxon>
    </lineage>
</organism>
<dbReference type="Proteomes" id="UP000009257">
    <property type="component" value="Chromosome"/>
</dbReference>
<sequence length="100" mass="12207">MKARSYSCKNNVKEFYEILRYDINDLCYEIEQKKGKKAKELMHTLIKRFMIMLISFNETIEKDFLKRYLSEFYDLTQGIDLEKYPAIFELIELIKFENKI</sequence>
<gene>
    <name evidence="1" type="ORF">Calla_0279</name>
</gene>
<proteinExistence type="predicted"/>
<dbReference type="KEGG" id="clc:Calla_0279"/>